<evidence type="ECO:0000256" key="9">
    <source>
        <dbReference type="ARBA" id="ARBA00037407"/>
    </source>
</evidence>
<evidence type="ECO:0000256" key="1">
    <source>
        <dbReference type="ARBA" id="ARBA00001933"/>
    </source>
</evidence>
<dbReference type="Proteomes" id="UP000694580">
    <property type="component" value="Chromosome 19"/>
</dbReference>
<dbReference type="FunFam" id="3.90.1150.10:FF:000065">
    <property type="entry name" value="Selenocysteine lyase"/>
    <property type="match status" value="1"/>
</dbReference>
<dbReference type="AlphaFoldDB" id="A0AAY4ERH5"/>
<protein>
    <recommendedName>
        <fullName evidence="11">Selenocysteine lyase</fullName>
        <ecNumber evidence="10">4.4.1.16</ecNumber>
    </recommendedName>
</protein>
<accession>A0AAY4ERH5</accession>
<dbReference type="Gene3D" id="3.40.640.10">
    <property type="entry name" value="Type I PLP-dependent aspartate aminotransferase-like (Major domain)"/>
    <property type="match status" value="1"/>
</dbReference>
<evidence type="ECO:0000259" key="12">
    <source>
        <dbReference type="Pfam" id="PF00266"/>
    </source>
</evidence>
<reference evidence="13" key="2">
    <citation type="submission" date="2025-08" db="UniProtKB">
        <authorList>
            <consortium name="Ensembl"/>
        </authorList>
    </citation>
    <scope>IDENTIFICATION</scope>
</reference>
<dbReference type="PANTHER" id="PTHR11601:SF62">
    <property type="entry name" value="SELENOCYSTEINE LYASE"/>
    <property type="match status" value="1"/>
</dbReference>
<evidence type="ECO:0000313" key="13">
    <source>
        <dbReference type="Ensembl" id="ENSDCDP00010059958.1"/>
    </source>
</evidence>
<dbReference type="EC" id="4.4.1.16" evidence="10"/>
<keyword evidence="7" id="KW-0663">Pyridoxal phosphate</keyword>
<evidence type="ECO:0000256" key="3">
    <source>
        <dbReference type="ARBA" id="ARBA00009236"/>
    </source>
</evidence>
<name>A0AAY4ERH5_9TELE</name>
<evidence type="ECO:0000313" key="14">
    <source>
        <dbReference type="Proteomes" id="UP000694580"/>
    </source>
</evidence>
<evidence type="ECO:0000256" key="8">
    <source>
        <dbReference type="ARBA" id="ARBA00023239"/>
    </source>
</evidence>
<dbReference type="InterPro" id="IPR015421">
    <property type="entry name" value="PyrdxlP-dep_Trfase_major"/>
</dbReference>
<reference evidence="13 14" key="1">
    <citation type="submission" date="2020-06" db="EMBL/GenBank/DDBJ databases">
        <authorList>
            <consortium name="Wellcome Sanger Institute Data Sharing"/>
        </authorList>
    </citation>
    <scope>NUCLEOTIDE SEQUENCE [LARGE SCALE GENOMIC DNA]</scope>
</reference>
<comment type="cofactor">
    <cofactor evidence="1">
        <name>pyridoxal 5'-phosphate</name>
        <dbReference type="ChEBI" id="CHEBI:597326"/>
    </cofactor>
</comment>
<comment type="similarity">
    <text evidence="3">Belongs to the class-V pyridoxal-phosphate-dependent aminotransferase family.</text>
</comment>
<dbReference type="FunFam" id="3.40.640.10:FF:000083">
    <property type="entry name" value="Selenocysteine lyase"/>
    <property type="match status" value="1"/>
</dbReference>
<keyword evidence="5" id="KW-0963">Cytoplasm</keyword>
<reference evidence="13" key="3">
    <citation type="submission" date="2025-09" db="UniProtKB">
        <authorList>
            <consortium name="Ensembl"/>
        </authorList>
    </citation>
    <scope>IDENTIFICATION</scope>
</reference>
<dbReference type="PIRSF" id="PIRSF005572">
    <property type="entry name" value="NifS"/>
    <property type="match status" value="1"/>
</dbReference>
<dbReference type="InterPro" id="IPR016454">
    <property type="entry name" value="Cysteine_dSase"/>
</dbReference>
<dbReference type="GeneTree" id="ENSGT00940000157773"/>
<sequence>MAHQLERYPVEANNASCVLPRVIYMDYNATTPLEPEVVEVVSEALRGAWGNPSSSYLPGVKARNIINKSRENVARMVGGRAEDIVFTSGGTEVSARHTGVGPGEDLNCSNCRQNGTSVRPHFIISNVEHDSVRLTAENMQTEGRADVTCVAVSKVTGRVEVEDVVAALRPATCLISIMMANNETGVIMPIKEICQRVRSISTQRHVPRILLHTDAAQAIGKVRVDARDLGVDYLTIVGHKFYAPRIGALFVNGPGNSTPLYPMLFGGGQERNFRPGTENTPMIAGLGKAAELVNSNLSDYETHLRTIRSYLEDRLLAVFGKERIRFNSHFPGSETLPNTCNVSIIGPGLQGRRVLSTCRRLLASVGAACHSDRGDRPSHILLSCGVPFEVASNALRISVGRGTSLKDVDLVVEDLRETARKLEEMN</sequence>
<comment type="subunit">
    <text evidence="4">Homodimer.</text>
</comment>
<dbReference type="Pfam" id="PF00266">
    <property type="entry name" value="Aminotran_5"/>
    <property type="match status" value="1"/>
</dbReference>
<feature type="domain" description="Aminotransferase class V" evidence="12">
    <location>
        <begin position="23"/>
        <end position="410"/>
    </location>
</feature>
<gene>
    <name evidence="13" type="primary">SCLY</name>
</gene>
<dbReference type="Gene3D" id="1.10.260.50">
    <property type="match status" value="1"/>
</dbReference>
<dbReference type="SUPFAM" id="SSF53383">
    <property type="entry name" value="PLP-dependent transferases"/>
    <property type="match status" value="1"/>
</dbReference>
<evidence type="ECO:0000256" key="4">
    <source>
        <dbReference type="ARBA" id="ARBA00011738"/>
    </source>
</evidence>
<dbReference type="GO" id="GO:0005829">
    <property type="term" value="C:cytosol"/>
    <property type="evidence" value="ECO:0007669"/>
    <property type="project" value="UniProtKB-SubCell"/>
</dbReference>
<evidence type="ECO:0000256" key="2">
    <source>
        <dbReference type="ARBA" id="ARBA00004514"/>
    </source>
</evidence>
<evidence type="ECO:0000256" key="7">
    <source>
        <dbReference type="ARBA" id="ARBA00022898"/>
    </source>
</evidence>
<proteinExistence type="inferred from homology"/>
<keyword evidence="8" id="KW-0456">Lyase</keyword>
<comment type="function">
    <text evidence="9">Catalyzes the decomposition of L-selenocysteine to L-alanine and elemental selenium.</text>
</comment>
<evidence type="ECO:0000256" key="5">
    <source>
        <dbReference type="ARBA" id="ARBA00022490"/>
    </source>
</evidence>
<dbReference type="InterPro" id="IPR000192">
    <property type="entry name" value="Aminotrans_V_dom"/>
</dbReference>
<dbReference type="Gene3D" id="3.90.1150.10">
    <property type="entry name" value="Aspartate Aminotransferase, domain 1"/>
    <property type="match status" value="1"/>
</dbReference>
<organism evidence="13 14">
    <name type="scientific">Denticeps clupeoides</name>
    <name type="common">denticle herring</name>
    <dbReference type="NCBI Taxonomy" id="299321"/>
    <lineage>
        <taxon>Eukaryota</taxon>
        <taxon>Metazoa</taxon>
        <taxon>Chordata</taxon>
        <taxon>Craniata</taxon>
        <taxon>Vertebrata</taxon>
        <taxon>Euteleostomi</taxon>
        <taxon>Actinopterygii</taxon>
        <taxon>Neopterygii</taxon>
        <taxon>Teleostei</taxon>
        <taxon>Clupei</taxon>
        <taxon>Clupeiformes</taxon>
        <taxon>Denticipitoidei</taxon>
        <taxon>Denticipitidae</taxon>
        <taxon>Denticeps</taxon>
    </lineage>
</organism>
<evidence type="ECO:0000256" key="11">
    <source>
        <dbReference type="ARBA" id="ARBA00040554"/>
    </source>
</evidence>
<evidence type="ECO:0000256" key="10">
    <source>
        <dbReference type="ARBA" id="ARBA00039054"/>
    </source>
</evidence>
<dbReference type="InterPro" id="IPR015422">
    <property type="entry name" value="PyrdxlP-dep_Trfase_small"/>
</dbReference>
<dbReference type="GO" id="GO:0009000">
    <property type="term" value="F:selenocysteine lyase activity"/>
    <property type="evidence" value="ECO:0007669"/>
    <property type="project" value="UniProtKB-EC"/>
</dbReference>
<dbReference type="GO" id="GO:0016740">
    <property type="term" value="F:transferase activity"/>
    <property type="evidence" value="ECO:0007669"/>
    <property type="project" value="UniProtKB-KW"/>
</dbReference>
<dbReference type="InterPro" id="IPR015424">
    <property type="entry name" value="PyrdxlP-dep_Trfase"/>
</dbReference>
<keyword evidence="14" id="KW-1185">Reference proteome</keyword>
<dbReference type="PANTHER" id="PTHR11601">
    <property type="entry name" value="CYSTEINE DESULFURYLASE FAMILY MEMBER"/>
    <property type="match status" value="1"/>
</dbReference>
<dbReference type="Ensembl" id="ENSDCDT00010070691.1">
    <property type="protein sequence ID" value="ENSDCDP00010059958.1"/>
    <property type="gene ID" value="ENSDCDG00010033395.1"/>
</dbReference>
<keyword evidence="6" id="KW-0808">Transferase</keyword>
<comment type="subcellular location">
    <subcellularLocation>
        <location evidence="2">Cytoplasm</location>
        <location evidence="2">Cytosol</location>
    </subcellularLocation>
</comment>
<evidence type="ECO:0000256" key="6">
    <source>
        <dbReference type="ARBA" id="ARBA00022679"/>
    </source>
</evidence>